<name>A0A3R7EGZ5_9BURK</name>
<dbReference type="Pfam" id="PF00593">
    <property type="entry name" value="TonB_dep_Rec_b-barrel"/>
    <property type="match status" value="1"/>
</dbReference>
<dbReference type="Pfam" id="PF07715">
    <property type="entry name" value="Plug"/>
    <property type="match status" value="1"/>
</dbReference>
<dbReference type="GO" id="GO:0009279">
    <property type="term" value="C:cell outer membrane"/>
    <property type="evidence" value="ECO:0007669"/>
    <property type="project" value="UniProtKB-SubCell"/>
</dbReference>
<dbReference type="RefSeq" id="WP_094436352.1">
    <property type="nucleotide sequence ID" value="NZ_NKDB02000001.1"/>
</dbReference>
<sequence>MKHPLGALHRAILLALPAFTQPVAALAQNAAEGALEASAAELPAVTITADKVARPLEKVPASVAVVDGQDAEQSGITAMDQLEGRVPGLSFQPFGQAGLNSPVMRGLTANFNSYSTSTLLLVDGVPTLTAQGFEHGMQDLDRIEVLRGPQSTLYGRNAEAGVIAVHSLPMDGEPRGSVAVEAGSRDKRALLFAFSRPLVEDRLYASIAGNWTGQDGFIRNTYTGRKEDDRERRDLRLGLRWTPGAATDVVLRYARSKYDDGATLWGAPAAARAQVASGTPSWNRSWGQTLSLKVQHALDSGLKLHSITAWNDFRDRIQQDTDFQPMDMLHVGRNNHLRTLSQELRLEGQQGASDWLVGLYGDRSDNDLQVASKTMMGLSDIRASQKGSTAALFTNWNMPLAGNWSLSAGARLERIAVELLPLDAARQKKHWTNFSPRLALQYQFMPRHQWYASASRGVRTGGFNVLSPAMNYPAYGPEKVWSYETGVKGSLMDRRMRYSLAAYVMDIGDMQVMQMPTPGMMYITSAASATSKGAELDVDYLLGRGWQLRGGVAWNRTSFDRFVDGAANYQGRRNPFAPELTGHIGIRYQAPQGWYAQASLRGSGKVYLDAANRYQRNGYGLLDLVAGYRHGHWDITAHVSNAADRRYDAVGYQNGFVTVYSPPREVAVRLTWRM</sequence>
<evidence type="ECO:0000259" key="14">
    <source>
        <dbReference type="Pfam" id="PF00593"/>
    </source>
</evidence>
<dbReference type="Gene3D" id="2.40.170.20">
    <property type="entry name" value="TonB-dependent receptor, beta-barrel domain"/>
    <property type="match status" value="1"/>
</dbReference>
<evidence type="ECO:0000259" key="15">
    <source>
        <dbReference type="Pfam" id="PF07715"/>
    </source>
</evidence>
<dbReference type="SUPFAM" id="SSF56935">
    <property type="entry name" value="Porins"/>
    <property type="match status" value="1"/>
</dbReference>
<evidence type="ECO:0000256" key="1">
    <source>
        <dbReference type="ARBA" id="ARBA00004571"/>
    </source>
</evidence>
<keyword evidence="4" id="KW-0410">Iron transport</keyword>
<dbReference type="PROSITE" id="PS52016">
    <property type="entry name" value="TONB_DEPENDENT_REC_3"/>
    <property type="match status" value="1"/>
</dbReference>
<feature type="chain" id="PRO_5018558644" evidence="13">
    <location>
        <begin position="21"/>
        <end position="674"/>
    </location>
</feature>
<keyword evidence="2 11" id="KW-0813">Transport</keyword>
<dbReference type="AlphaFoldDB" id="A0A3R7EGZ5"/>
<protein>
    <submittedName>
        <fullName evidence="16">TonB-dependent receptor</fullName>
    </submittedName>
</protein>
<evidence type="ECO:0000256" key="11">
    <source>
        <dbReference type="PROSITE-ProRule" id="PRU01360"/>
    </source>
</evidence>
<dbReference type="PANTHER" id="PTHR32552:SF81">
    <property type="entry name" value="TONB-DEPENDENT OUTER MEMBRANE RECEPTOR"/>
    <property type="match status" value="1"/>
</dbReference>
<dbReference type="Proteomes" id="UP000216225">
    <property type="component" value="Unassembled WGS sequence"/>
</dbReference>
<evidence type="ECO:0000256" key="4">
    <source>
        <dbReference type="ARBA" id="ARBA00022496"/>
    </source>
</evidence>
<evidence type="ECO:0000256" key="2">
    <source>
        <dbReference type="ARBA" id="ARBA00022448"/>
    </source>
</evidence>
<evidence type="ECO:0000313" key="16">
    <source>
        <dbReference type="EMBL" id="RKJ99460.1"/>
    </source>
</evidence>
<keyword evidence="13" id="KW-0732">Signal</keyword>
<keyword evidence="10 11" id="KW-0998">Cell outer membrane</keyword>
<keyword evidence="7" id="KW-0406">Ion transport</keyword>
<proteinExistence type="inferred from homology"/>
<keyword evidence="9 11" id="KW-0472">Membrane</keyword>
<comment type="subcellular location">
    <subcellularLocation>
        <location evidence="1 11">Cell outer membrane</location>
        <topology evidence="1 11">Multi-pass membrane protein</topology>
    </subcellularLocation>
</comment>
<reference evidence="16 17" key="1">
    <citation type="submission" date="2018-09" db="EMBL/GenBank/DDBJ databases">
        <title>Genome comparison of Alicycliphilus sp. BQ1, a polyurethanolytic bacterium, with its closest phylogenetic relatives Alicycliphilus denitrificans BC and K601, unable to attack polyurethane.</title>
        <authorList>
            <person name="Loza-Tavera H."/>
            <person name="Lozano L."/>
            <person name="Cevallos M."/>
            <person name="Maya-Lucas O."/>
            <person name="Garcia-Mena J."/>
            <person name="Hernandez J."/>
        </authorList>
    </citation>
    <scope>NUCLEOTIDE SEQUENCE [LARGE SCALE GENOMIC DNA]</scope>
    <source>
        <strain evidence="16 17">BQ1</strain>
    </source>
</reference>
<keyword evidence="6" id="KW-0408">Iron</keyword>
<evidence type="ECO:0000256" key="13">
    <source>
        <dbReference type="SAM" id="SignalP"/>
    </source>
</evidence>
<dbReference type="GO" id="GO:0006826">
    <property type="term" value="P:iron ion transport"/>
    <property type="evidence" value="ECO:0007669"/>
    <property type="project" value="UniProtKB-KW"/>
</dbReference>
<keyword evidence="16" id="KW-0675">Receptor</keyword>
<evidence type="ECO:0000256" key="3">
    <source>
        <dbReference type="ARBA" id="ARBA00022452"/>
    </source>
</evidence>
<feature type="domain" description="TonB-dependent receptor plug" evidence="15">
    <location>
        <begin position="56"/>
        <end position="162"/>
    </location>
</feature>
<keyword evidence="3 11" id="KW-1134">Transmembrane beta strand</keyword>
<dbReference type="InterPro" id="IPR039426">
    <property type="entry name" value="TonB-dep_rcpt-like"/>
</dbReference>
<feature type="signal peptide" evidence="13">
    <location>
        <begin position="1"/>
        <end position="20"/>
    </location>
</feature>
<dbReference type="InterPro" id="IPR012910">
    <property type="entry name" value="Plug_dom"/>
</dbReference>
<dbReference type="InterPro" id="IPR000531">
    <property type="entry name" value="Beta-barrel_TonB"/>
</dbReference>
<evidence type="ECO:0000256" key="7">
    <source>
        <dbReference type="ARBA" id="ARBA00023065"/>
    </source>
</evidence>
<organism evidence="16 17">
    <name type="scientific">Alicycliphilus denitrificans</name>
    <dbReference type="NCBI Taxonomy" id="179636"/>
    <lineage>
        <taxon>Bacteria</taxon>
        <taxon>Pseudomonadati</taxon>
        <taxon>Pseudomonadota</taxon>
        <taxon>Betaproteobacteria</taxon>
        <taxon>Burkholderiales</taxon>
        <taxon>Comamonadaceae</taxon>
        <taxon>Alicycliphilus</taxon>
    </lineage>
</organism>
<evidence type="ECO:0000256" key="6">
    <source>
        <dbReference type="ARBA" id="ARBA00023004"/>
    </source>
</evidence>
<comment type="similarity">
    <text evidence="11 12">Belongs to the TonB-dependent receptor family.</text>
</comment>
<keyword evidence="5 11" id="KW-0812">Transmembrane</keyword>
<gene>
    <name evidence="16" type="ORF">CE154_006940</name>
</gene>
<keyword evidence="8 12" id="KW-0798">TonB box</keyword>
<dbReference type="CDD" id="cd01347">
    <property type="entry name" value="ligand_gated_channel"/>
    <property type="match status" value="1"/>
</dbReference>
<dbReference type="InterPro" id="IPR036942">
    <property type="entry name" value="Beta-barrel_TonB_sf"/>
</dbReference>
<evidence type="ECO:0000256" key="12">
    <source>
        <dbReference type="RuleBase" id="RU003357"/>
    </source>
</evidence>
<dbReference type="PANTHER" id="PTHR32552">
    <property type="entry name" value="FERRICHROME IRON RECEPTOR-RELATED"/>
    <property type="match status" value="1"/>
</dbReference>
<evidence type="ECO:0000256" key="9">
    <source>
        <dbReference type="ARBA" id="ARBA00023136"/>
    </source>
</evidence>
<feature type="domain" description="TonB-dependent receptor-like beta-barrel" evidence="14">
    <location>
        <begin position="215"/>
        <end position="641"/>
    </location>
</feature>
<comment type="caution">
    <text evidence="16">The sequence shown here is derived from an EMBL/GenBank/DDBJ whole genome shotgun (WGS) entry which is preliminary data.</text>
</comment>
<accession>A0A3R7EGZ5</accession>
<evidence type="ECO:0000313" key="17">
    <source>
        <dbReference type="Proteomes" id="UP000216225"/>
    </source>
</evidence>
<dbReference type="EMBL" id="NKDB02000001">
    <property type="protein sequence ID" value="RKJ99460.1"/>
    <property type="molecule type" value="Genomic_DNA"/>
</dbReference>
<evidence type="ECO:0000256" key="10">
    <source>
        <dbReference type="ARBA" id="ARBA00023237"/>
    </source>
</evidence>
<evidence type="ECO:0000256" key="8">
    <source>
        <dbReference type="ARBA" id="ARBA00023077"/>
    </source>
</evidence>
<evidence type="ECO:0000256" key="5">
    <source>
        <dbReference type="ARBA" id="ARBA00022692"/>
    </source>
</evidence>